<protein>
    <submittedName>
        <fullName evidence="1">Uncharacterized protein</fullName>
    </submittedName>
</protein>
<sequence length="89" mass="10279">MMKRIQAYFQNEDQAEGVRAKLQALRADNVLVEPIPEDNHEMTDVLQGVFSPREEGSNHERQVLTADVSEEDYDRVRLIIKESNGHLEE</sequence>
<accession>A0A1H4E8C8</accession>
<dbReference type="RefSeq" id="WP_093045141.1">
    <property type="nucleotide sequence ID" value="NZ_FNQR01000008.1"/>
</dbReference>
<dbReference type="OrthoDB" id="2607182at2"/>
<dbReference type="Proteomes" id="UP000198584">
    <property type="component" value="Unassembled WGS sequence"/>
</dbReference>
<gene>
    <name evidence="1" type="ORF">SAMN05421743_108175</name>
</gene>
<dbReference type="STRING" id="571932.SAMN05421743_108175"/>
<evidence type="ECO:0000313" key="2">
    <source>
        <dbReference type="Proteomes" id="UP000198584"/>
    </source>
</evidence>
<name>A0A1H4E8C8_9BACI</name>
<proteinExistence type="predicted"/>
<reference evidence="1 2" key="1">
    <citation type="submission" date="2016-10" db="EMBL/GenBank/DDBJ databases">
        <authorList>
            <person name="de Groot N.N."/>
        </authorList>
    </citation>
    <scope>NUCLEOTIDE SEQUENCE [LARGE SCALE GENOMIC DNA]</scope>
    <source>
        <strain evidence="1 2">CCM7597</strain>
    </source>
</reference>
<dbReference type="AlphaFoldDB" id="A0A1H4E8C8"/>
<organism evidence="1 2">
    <name type="scientific">Thalassobacillus cyri</name>
    <dbReference type="NCBI Taxonomy" id="571932"/>
    <lineage>
        <taxon>Bacteria</taxon>
        <taxon>Bacillati</taxon>
        <taxon>Bacillota</taxon>
        <taxon>Bacilli</taxon>
        <taxon>Bacillales</taxon>
        <taxon>Bacillaceae</taxon>
        <taxon>Thalassobacillus</taxon>
    </lineage>
</organism>
<keyword evidence="2" id="KW-1185">Reference proteome</keyword>
<dbReference type="EMBL" id="FNQR01000008">
    <property type="protein sequence ID" value="SEA81087.1"/>
    <property type="molecule type" value="Genomic_DNA"/>
</dbReference>
<evidence type="ECO:0000313" key="1">
    <source>
        <dbReference type="EMBL" id="SEA81087.1"/>
    </source>
</evidence>